<dbReference type="EMBL" id="JAUEDM010000002">
    <property type="protein sequence ID" value="KAK3324967.1"/>
    <property type="molecule type" value="Genomic_DNA"/>
</dbReference>
<dbReference type="Pfam" id="PF26639">
    <property type="entry name" value="Het-6_barrel"/>
    <property type="match status" value="1"/>
</dbReference>
<evidence type="ECO:0000256" key="1">
    <source>
        <dbReference type="SAM" id="Phobius"/>
    </source>
</evidence>
<comment type="caution">
    <text evidence="3">The sequence shown here is derived from an EMBL/GenBank/DDBJ whole genome shotgun (WGS) entry which is preliminary data.</text>
</comment>
<feature type="transmembrane region" description="Helical" evidence="1">
    <location>
        <begin position="87"/>
        <end position="107"/>
    </location>
</feature>
<keyword evidence="1" id="KW-1133">Transmembrane helix</keyword>
<dbReference type="PANTHER" id="PTHR24148:SF73">
    <property type="entry name" value="HET DOMAIN PROTEIN (AFU_ORTHOLOGUE AFUA_8G01020)"/>
    <property type="match status" value="1"/>
</dbReference>
<feature type="transmembrane region" description="Helical" evidence="1">
    <location>
        <begin position="12"/>
        <end position="32"/>
    </location>
</feature>
<keyword evidence="4" id="KW-1185">Reference proteome</keyword>
<dbReference type="AlphaFoldDB" id="A0AAE0IH68"/>
<sequence length="813" mass="92762">MPRPANIKSLFSTYLFMLLGLSAVNFFASLSFDHCTSQYDNVRVKLSLVALLNLSLVGSSSHPLTCIALAAPAWYTLRHHLSARGGIYLSAAISWAVVPISDAFSLLKWQRRKRCDRKMNLDYPAMALMQLLFWQFARRTENGWDIMTRLFDRGSTRTWIASSLLPAFGLGVLVWDGGLTSVVKTYFPARFFLAVLRNVFEWPNYLASTTRIALGRRLKRTAAFWFIARGGAKPPYKYSPLPNQVSNQDASDIRLLRLHPRKKAPWIVKASLFSTSITQAPPFEAVSHRWTFGDEIPILLNGRSFSVPGSLHDMLCALRNSREERTLWIDSICINQVDMDEKTVQVRLMDRIYQSADRVIGWLGHGTLLPTAPSLRILREFEREFNALPPEGLGTKWGESITTGDMHRKLRSLASLFCNEFFFRKWIIQEERAVAGAENVMIMELFRKWRQDNNLQQGGVPLADLLLQSADFECSNPRDCVYGLLGLSTTSARENIDPLYHVDIGEGHVSMVATRFCLQHETSFGLLELSGIGYPHLEDEQTRPVERPSWVPRWNLFHVTKTKMLVLRSEKYQTATHLPCIVSPDDTTYPGLLEIKGSFIDVVDTGSEIWHPWKIIVNNAGFSNEKQEITVLSKLLDLVEWMFAEARRFDTEYNYTAKRQNPIWRTLFHDSSVMGDEHATHFEESFTKLDETVRTLRPLLAPDYERDDLDKLTISHEFILSLIMTIYPVLGRRLCNTRQGRIGIIPPYSQKGDQVCVFAGARNPFLLRPSVDTYLDDDCQRTAYELVGVCYIDGIMQGELKGKSLEMEMICLV</sequence>
<feature type="domain" description="Heterokaryon incompatibility" evidence="2">
    <location>
        <begin position="283"/>
        <end position="430"/>
    </location>
</feature>
<protein>
    <submittedName>
        <fullName evidence="3">Heterokaryon incompatibility protein-domain-containing protein</fullName>
    </submittedName>
</protein>
<evidence type="ECO:0000313" key="4">
    <source>
        <dbReference type="Proteomes" id="UP001283341"/>
    </source>
</evidence>
<dbReference type="InterPro" id="IPR010730">
    <property type="entry name" value="HET"/>
</dbReference>
<keyword evidence="1" id="KW-0472">Membrane</keyword>
<name>A0AAE0IH68_9PEZI</name>
<reference evidence="3" key="2">
    <citation type="submission" date="2023-06" db="EMBL/GenBank/DDBJ databases">
        <authorList>
            <consortium name="Lawrence Berkeley National Laboratory"/>
            <person name="Haridas S."/>
            <person name="Hensen N."/>
            <person name="Bonometti L."/>
            <person name="Westerberg I."/>
            <person name="Brannstrom I.O."/>
            <person name="Guillou S."/>
            <person name="Cros-Aarteil S."/>
            <person name="Calhoun S."/>
            <person name="Kuo A."/>
            <person name="Mondo S."/>
            <person name="Pangilinan J."/>
            <person name="Riley R."/>
            <person name="Labutti K."/>
            <person name="Andreopoulos B."/>
            <person name="Lipzen A."/>
            <person name="Chen C."/>
            <person name="Yanf M."/>
            <person name="Daum C."/>
            <person name="Ng V."/>
            <person name="Clum A."/>
            <person name="Steindorff A."/>
            <person name="Ohm R."/>
            <person name="Martin F."/>
            <person name="Silar P."/>
            <person name="Natvig D."/>
            <person name="Lalanne C."/>
            <person name="Gautier V."/>
            <person name="Ament-Velasquez S.L."/>
            <person name="Kruys A."/>
            <person name="Hutchinson M.I."/>
            <person name="Powell A.J."/>
            <person name="Barry K."/>
            <person name="Miller A.N."/>
            <person name="Grigoriev I.V."/>
            <person name="Debuchy R."/>
            <person name="Gladieux P."/>
            <person name="Thoren M.H."/>
            <person name="Johannesson H."/>
        </authorList>
    </citation>
    <scope>NUCLEOTIDE SEQUENCE</scope>
    <source>
        <strain evidence="3">CBS 118394</strain>
    </source>
</reference>
<proteinExistence type="predicted"/>
<organism evidence="3 4">
    <name type="scientific">Apodospora peruviana</name>
    <dbReference type="NCBI Taxonomy" id="516989"/>
    <lineage>
        <taxon>Eukaryota</taxon>
        <taxon>Fungi</taxon>
        <taxon>Dikarya</taxon>
        <taxon>Ascomycota</taxon>
        <taxon>Pezizomycotina</taxon>
        <taxon>Sordariomycetes</taxon>
        <taxon>Sordariomycetidae</taxon>
        <taxon>Sordariales</taxon>
        <taxon>Lasiosphaeriaceae</taxon>
        <taxon>Apodospora</taxon>
    </lineage>
</organism>
<dbReference type="InterPro" id="IPR052895">
    <property type="entry name" value="HetReg/Transcr_Mod"/>
</dbReference>
<gene>
    <name evidence="3" type="ORF">B0H66DRAFT_615293</name>
</gene>
<dbReference type="Proteomes" id="UP001283341">
    <property type="component" value="Unassembled WGS sequence"/>
</dbReference>
<evidence type="ECO:0000313" key="3">
    <source>
        <dbReference type="EMBL" id="KAK3324967.1"/>
    </source>
</evidence>
<reference evidence="3" key="1">
    <citation type="journal article" date="2023" name="Mol. Phylogenet. Evol.">
        <title>Genome-scale phylogeny and comparative genomics of the fungal order Sordariales.</title>
        <authorList>
            <person name="Hensen N."/>
            <person name="Bonometti L."/>
            <person name="Westerberg I."/>
            <person name="Brannstrom I.O."/>
            <person name="Guillou S."/>
            <person name="Cros-Aarteil S."/>
            <person name="Calhoun S."/>
            <person name="Haridas S."/>
            <person name="Kuo A."/>
            <person name="Mondo S."/>
            <person name="Pangilinan J."/>
            <person name="Riley R."/>
            <person name="LaButti K."/>
            <person name="Andreopoulos B."/>
            <person name="Lipzen A."/>
            <person name="Chen C."/>
            <person name="Yan M."/>
            <person name="Daum C."/>
            <person name="Ng V."/>
            <person name="Clum A."/>
            <person name="Steindorff A."/>
            <person name="Ohm R.A."/>
            <person name="Martin F."/>
            <person name="Silar P."/>
            <person name="Natvig D.O."/>
            <person name="Lalanne C."/>
            <person name="Gautier V."/>
            <person name="Ament-Velasquez S.L."/>
            <person name="Kruys A."/>
            <person name="Hutchinson M.I."/>
            <person name="Powell A.J."/>
            <person name="Barry K."/>
            <person name="Miller A.N."/>
            <person name="Grigoriev I.V."/>
            <person name="Debuchy R."/>
            <person name="Gladieux P."/>
            <person name="Hiltunen Thoren M."/>
            <person name="Johannesson H."/>
        </authorList>
    </citation>
    <scope>NUCLEOTIDE SEQUENCE</scope>
    <source>
        <strain evidence="3">CBS 118394</strain>
    </source>
</reference>
<evidence type="ECO:0000259" key="2">
    <source>
        <dbReference type="Pfam" id="PF06985"/>
    </source>
</evidence>
<keyword evidence="1" id="KW-0812">Transmembrane</keyword>
<feature type="transmembrane region" description="Helical" evidence="1">
    <location>
        <begin position="157"/>
        <end position="175"/>
    </location>
</feature>
<dbReference type="PANTHER" id="PTHR24148">
    <property type="entry name" value="ANKYRIN REPEAT DOMAIN-CONTAINING PROTEIN 39 HOMOLOG-RELATED"/>
    <property type="match status" value="1"/>
</dbReference>
<feature type="transmembrane region" description="Helical" evidence="1">
    <location>
        <begin position="44"/>
        <end position="75"/>
    </location>
</feature>
<dbReference type="Pfam" id="PF06985">
    <property type="entry name" value="HET"/>
    <property type="match status" value="1"/>
</dbReference>
<accession>A0AAE0IH68</accession>